<organism evidence="2">
    <name type="scientific">marine sediment metagenome</name>
    <dbReference type="NCBI Taxonomy" id="412755"/>
    <lineage>
        <taxon>unclassified sequences</taxon>
        <taxon>metagenomes</taxon>
        <taxon>ecological metagenomes</taxon>
    </lineage>
</organism>
<dbReference type="GO" id="GO:0006189">
    <property type="term" value="P:'de novo' IMP biosynthetic process"/>
    <property type="evidence" value="ECO:0007669"/>
    <property type="project" value="InterPro"/>
</dbReference>
<dbReference type="SUPFAM" id="SSF56042">
    <property type="entry name" value="PurM C-terminal domain-like"/>
    <property type="match status" value="1"/>
</dbReference>
<feature type="domain" description="PurM-like C-terminal" evidence="1">
    <location>
        <begin position="11"/>
        <end position="153"/>
    </location>
</feature>
<gene>
    <name evidence="2" type="ORF">S06H3_32484</name>
</gene>
<dbReference type="CDD" id="cd02204">
    <property type="entry name" value="PurL_repeat2"/>
    <property type="match status" value="1"/>
</dbReference>
<dbReference type="PANTHER" id="PTHR43555:SF1">
    <property type="entry name" value="PHOSPHORIBOSYLFORMYLGLYCINAMIDINE SYNTHASE SUBUNIT PURL"/>
    <property type="match status" value="1"/>
</dbReference>
<dbReference type="EMBL" id="BARV01019321">
    <property type="protein sequence ID" value="GAI29663.1"/>
    <property type="molecule type" value="Genomic_DNA"/>
</dbReference>
<accession>X1MEG0</accession>
<dbReference type="AlphaFoldDB" id="X1MEG0"/>
<evidence type="ECO:0000313" key="2">
    <source>
        <dbReference type="EMBL" id="GAI29663.1"/>
    </source>
</evidence>
<comment type="caution">
    <text evidence="2">The sequence shown here is derived from an EMBL/GenBank/DDBJ whole genome shotgun (WGS) entry which is preliminary data.</text>
</comment>
<proteinExistence type="predicted"/>
<dbReference type="InterPro" id="IPR010074">
    <property type="entry name" value="PRibForGlyAmidine_synth_PurL"/>
</dbReference>
<dbReference type="PANTHER" id="PTHR43555">
    <property type="entry name" value="PHOSPHORIBOSYLFORMYLGLYCINAMIDINE SYNTHASE SUBUNIT PURL"/>
    <property type="match status" value="1"/>
</dbReference>
<feature type="non-terminal residue" evidence="2">
    <location>
        <position position="1"/>
    </location>
</feature>
<dbReference type="GO" id="GO:0004642">
    <property type="term" value="F:phosphoribosylformylglycinamidine synthase activity"/>
    <property type="evidence" value="ECO:0007669"/>
    <property type="project" value="InterPro"/>
</dbReference>
<evidence type="ECO:0000259" key="1">
    <source>
        <dbReference type="Pfam" id="PF02769"/>
    </source>
</evidence>
<dbReference type="InterPro" id="IPR036676">
    <property type="entry name" value="PurM-like_C_sf"/>
</dbReference>
<dbReference type="Pfam" id="PF02769">
    <property type="entry name" value="AIRS_C"/>
    <property type="match status" value="1"/>
</dbReference>
<protein>
    <recommendedName>
        <fullName evidence="1">PurM-like C-terminal domain-containing protein</fullName>
    </recommendedName>
</protein>
<reference evidence="2" key="1">
    <citation type="journal article" date="2014" name="Front. Microbiol.">
        <title>High frequency of phylogenetically diverse reductive dehalogenase-homologous genes in deep subseafloor sedimentary metagenomes.</title>
        <authorList>
            <person name="Kawai M."/>
            <person name="Futagami T."/>
            <person name="Toyoda A."/>
            <person name="Takaki Y."/>
            <person name="Nishi S."/>
            <person name="Hori S."/>
            <person name="Arai W."/>
            <person name="Tsubouchi T."/>
            <person name="Morono Y."/>
            <person name="Uchiyama I."/>
            <person name="Ito T."/>
            <person name="Fujiyama A."/>
            <person name="Inagaki F."/>
            <person name="Takami H."/>
        </authorList>
    </citation>
    <scope>NUCLEOTIDE SEQUENCE</scope>
    <source>
        <strain evidence="2">Expedition CK06-06</strain>
    </source>
</reference>
<name>X1MEG0_9ZZZZ</name>
<sequence>CVTMDAKRASNLLFIVGETKNELGGSHYYKINGQLGANVPKVDLEAAPRIAKKISEAIEKELVVSCHDCSEGGVAVALAEMAFAGGLGIEADLRGLPKSKDCSRVDTQLFSESNPRYIVEVEPENYDAFARLMLNLPFGQIGKVTAENTLTIKAKDGKKVIEQDLDSLKQAWQRYMTREFAEVRYCSYLFQVCSAR</sequence>
<dbReference type="Gene3D" id="3.90.650.10">
    <property type="entry name" value="PurM-like C-terminal domain"/>
    <property type="match status" value="1"/>
</dbReference>
<dbReference type="InterPro" id="IPR010918">
    <property type="entry name" value="PurM-like_C_dom"/>
</dbReference>